<dbReference type="Proteomes" id="UP000646365">
    <property type="component" value="Unassembled WGS sequence"/>
</dbReference>
<evidence type="ECO:0000256" key="10">
    <source>
        <dbReference type="ARBA" id="ARBA00023186"/>
    </source>
</evidence>
<feature type="compositionally biased region" description="Low complexity" evidence="14">
    <location>
        <begin position="33"/>
        <end position="54"/>
    </location>
</feature>
<keyword evidence="7 13" id="KW-0653">Protein transport</keyword>
<evidence type="ECO:0000256" key="7">
    <source>
        <dbReference type="ARBA" id="ARBA00022927"/>
    </source>
</evidence>
<dbReference type="NCBIfam" id="TIGR03592">
    <property type="entry name" value="yidC_oxa1_cterm"/>
    <property type="match status" value="1"/>
</dbReference>
<dbReference type="GO" id="GO:0005886">
    <property type="term" value="C:plasma membrane"/>
    <property type="evidence" value="ECO:0007669"/>
    <property type="project" value="UniProtKB-SubCell"/>
</dbReference>
<name>A0A8J3E3S5_9PROT</name>
<feature type="transmembrane region" description="Helical" evidence="13">
    <location>
        <begin position="6"/>
        <end position="24"/>
    </location>
</feature>
<evidence type="ECO:0000256" key="13">
    <source>
        <dbReference type="HAMAP-Rule" id="MF_01810"/>
    </source>
</evidence>
<evidence type="ECO:0000256" key="6">
    <source>
        <dbReference type="ARBA" id="ARBA00022692"/>
    </source>
</evidence>
<evidence type="ECO:0000256" key="5">
    <source>
        <dbReference type="ARBA" id="ARBA00022475"/>
    </source>
</evidence>
<dbReference type="HAMAP" id="MF_01810">
    <property type="entry name" value="YidC_type1"/>
    <property type="match status" value="1"/>
</dbReference>
<accession>A0A8J3E3S5</accession>
<dbReference type="PRINTS" id="PR00701">
    <property type="entry name" value="60KDINNERMP"/>
</dbReference>
<feature type="domain" description="Membrane insertase YidC/Oxa/ALB C-terminal" evidence="15">
    <location>
        <begin position="369"/>
        <end position="566"/>
    </location>
</feature>
<dbReference type="Pfam" id="PF02096">
    <property type="entry name" value="60KD_IMP"/>
    <property type="match status" value="1"/>
</dbReference>
<reference evidence="17" key="2">
    <citation type="submission" date="2020-09" db="EMBL/GenBank/DDBJ databases">
        <authorList>
            <person name="Sun Q."/>
            <person name="Zhou Y."/>
        </authorList>
    </citation>
    <scope>NUCLEOTIDE SEQUENCE</scope>
    <source>
        <strain evidence="17">CGMCC 1.15725</strain>
    </source>
</reference>
<dbReference type="RefSeq" id="WP_189043778.1">
    <property type="nucleotide sequence ID" value="NZ_BMJQ01000003.1"/>
</dbReference>
<comment type="function">
    <text evidence="13">Required for the insertion and/or proper folding and/or complex formation of integral membrane proteins into the membrane. Involved in integration of membrane proteins that insert both dependently and independently of the Sec translocase complex, as well as at least some lipoproteins. Aids folding of multispanning membrane proteins.</text>
</comment>
<dbReference type="PRINTS" id="PR01900">
    <property type="entry name" value="YIDCPROTEIN"/>
</dbReference>
<dbReference type="GO" id="GO:0032977">
    <property type="term" value="F:membrane insertase activity"/>
    <property type="evidence" value="ECO:0007669"/>
    <property type="project" value="InterPro"/>
</dbReference>
<evidence type="ECO:0000256" key="14">
    <source>
        <dbReference type="SAM" id="MobiDB-lite"/>
    </source>
</evidence>
<comment type="subcellular location">
    <subcellularLocation>
        <location evidence="1">Cell inner membrane</location>
        <topology evidence="1">Multi-pass membrane protein</topology>
    </subcellularLocation>
    <subcellularLocation>
        <location evidence="13">Cell membrane</location>
        <topology evidence="13">Multi-pass membrane protein</topology>
    </subcellularLocation>
</comment>
<dbReference type="NCBIfam" id="TIGR03593">
    <property type="entry name" value="yidC_nterm"/>
    <property type="match status" value="1"/>
</dbReference>
<dbReference type="GO" id="GO:0015031">
    <property type="term" value="P:protein transport"/>
    <property type="evidence" value="ECO:0007669"/>
    <property type="project" value="UniProtKB-KW"/>
</dbReference>
<evidence type="ECO:0000256" key="2">
    <source>
        <dbReference type="ARBA" id="ARBA00010527"/>
    </source>
</evidence>
<gene>
    <name evidence="13 17" type="primary">yidC</name>
    <name evidence="17" type="ORF">GCM10011611_12910</name>
</gene>
<evidence type="ECO:0000256" key="4">
    <source>
        <dbReference type="ARBA" id="ARBA00022448"/>
    </source>
</evidence>
<dbReference type="Pfam" id="PF14849">
    <property type="entry name" value="YidC_periplas"/>
    <property type="match status" value="1"/>
</dbReference>
<protein>
    <recommendedName>
        <fullName evidence="3 13">Membrane protein insertase YidC</fullName>
    </recommendedName>
    <alternativeName>
        <fullName evidence="12 13">Foldase YidC</fullName>
    </alternativeName>
    <alternativeName>
        <fullName evidence="11 13">Membrane integrase YidC</fullName>
    </alternativeName>
    <alternativeName>
        <fullName evidence="13">Membrane protein YidC</fullName>
    </alternativeName>
</protein>
<feature type="region of interest" description="Disordered" evidence="14">
    <location>
        <begin position="33"/>
        <end position="71"/>
    </location>
</feature>
<keyword evidence="9 13" id="KW-0472">Membrane</keyword>
<dbReference type="EMBL" id="BMJQ01000003">
    <property type="protein sequence ID" value="GGF08861.1"/>
    <property type="molecule type" value="Genomic_DNA"/>
</dbReference>
<dbReference type="PANTHER" id="PTHR12428">
    <property type="entry name" value="OXA1"/>
    <property type="match status" value="1"/>
</dbReference>
<comment type="similarity">
    <text evidence="2 13">Belongs to the OXA1/ALB3/YidC family. Type 1 subfamily.</text>
</comment>
<feature type="transmembrane region" description="Helical" evidence="13">
    <location>
        <begin position="494"/>
        <end position="511"/>
    </location>
</feature>
<comment type="caution">
    <text evidence="17">The sequence shown here is derived from an EMBL/GenBank/DDBJ whole genome shotgun (WGS) entry which is preliminary data.</text>
</comment>
<comment type="subunit">
    <text evidence="13">Interacts with the Sec translocase complex via SecD. Specifically interacts with transmembrane segments of nascent integral membrane proteins during membrane integration.</text>
</comment>
<evidence type="ECO:0000256" key="3">
    <source>
        <dbReference type="ARBA" id="ARBA00015325"/>
    </source>
</evidence>
<dbReference type="CDD" id="cd20070">
    <property type="entry name" value="5TM_YidC_Alb3"/>
    <property type="match status" value="1"/>
</dbReference>
<keyword evidence="4 13" id="KW-0813">Transport</keyword>
<dbReference type="Gene3D" id="2.70.98.90">
    <property type="match status" value="1"/>
</dbReference>
<evidence type="ECO:0000256" key="8">
    <source>
        <dbReference type="ARBA" id="ARBA00022989"/>
    </source>
</evidence>
<proteinExistence type="inferred from homology"/>
<evidence type="ECO:0000313" key="18">
    <source>
        <dbReference type="Proteomes" id="UP000646365"/>
    </source>
</evidence>
<dbReference type="InterPro" id="IPR028053">
    <property type="entry name" value="Membr_insert_YidC_N"/>
</dbReference>
<dbReference type="GO" id="GO:0051205">
    <property type="term" value="P:protein insertion into membrane"/>
    <property type="evidence" value="ECO:0007669"/>
    <property type="project" value="TreeGrafter"/>
</dbReference>
<evidence type="ECO:0000256" key="9">
    <source>
        <dbReference type="ARBA" id="ARBA00023136"/>
    </source>
</evidence>
<sequence>MEQRNLVVFIVVAIAILLGSQYLLPHPQRPVQTTQQAAQNSAANVSPAAPSESAGNQLPSAAAAAAATETREQVLHEATRVAIDTPRMTGSINLKGARFDDLTLKDYRETIDPKSPAIVLLSPSGAPNAYRATEGWVAKDPAVKLPTDDTVWQSSGGTLTPKTPVTLTWDNGAGLTFKRTISVDENFLFTVKDTVANAGSTPVTLYPFGSVARTGEPEVSSTWVSYEGPIGGYTSGSEEVGYKDVAAGKAQPKETVGGWLGFSDKYWLTAVAPDQKMAITARFSHSGSGEAQTFQADYLGAEVSVAPGASIDNTGVLFAGAKEVKLLDAYTKSAGLPNFDRAVDFGWFYFLTKPIFYLLDWLYAQVGNFGIAILMLTVVIKTLFFPLANKAFKSMDKMKQLQPEMAKLKEQCGDDKVKLQQETMALYKRMGVNPVAGCLPMLLQIPVFFSLYKVLYVTIEMRHAPFFGWIQDLSAPDPTTLFNLFGLIPWTPPQFLMIGAWPAIYCLTMLLQQRMQPTPPDPTQARMMQLMPFIFTFMLGKFPAGLMIYYSWNNILTVGQQLLIRRRAAASAIRANA</sequence>
<feature type="transmembrane region" description="Helical" evidence="13">
    <location>
        <begin position="532"/>
        <end position="552"/>
    </location>
</feature>
<dbReference type="NCBIfam" id="NF002353">
    <property type="entry name" value="PRK01318.1-4"/>
    <property type="match status" value="1"/>
</dbReference>
<feature type="domain" description="Membrane insertase YidC N-terminal" evidence="16">
    <location>
        <begin position="80"/>
        <end position="358"/>
    </location>
</feature>
<dbReference type="AlphaFoldDB" id="A0A8J3E3S5"/>
<dbReference type="InterPro" id="IPR047196">
    <property type="entry name" value="YidC_ALB_C"/>
</dbReference>
<evidence type="ECO:0000256" key="11">
    <source>
        <dbReference type="ARBA" id="ARBA00033245"/>
    </source>
</evidence>
<keyword evidence="6 13" id="KW-0812">Transmembrane</keyword>
<dbReference type="CDD" id="cd19961">
    <property type="entry name" value="EcYidC-like_peri"/>
    <property type="match status" value="1"/>
</dbReference>
<keyword evidence="5 13" id="KW-1003">Cell membrane</keyword>
<evidence type="ECO:0000313" key="17">
    <source>
        <dbReference type="EMBL" id="GGF08861.1"/>
    </source>
</evidence>
<dbReference type="InterPro" id="IPR038221">
    <property type="entry name" value="YidC_periplasmic_sf"/>
</dbReference>
<evidence type="ECO:0000256" key="12">
    <source>
        <dbReference type="ARBA" id="ARBA00033342"/>
    </source>
</evidence>
<dbReference type="PANTHER" id="PTHR12428:SF65">
    <property type="entry name" value="CYTOCHROME C OXIDASE ASSEMBLY PROTEIN COX18, MITOCHONDRIAL"/>
    <property type="match status" value="1"/>
</dbReference>
<evidence type="ECO:0000259" key="15">
    <source>
        <dbReference type="Pfam" id="PF02096"/>
    </source>
</evidence>
<keyword evidence="8 13" id="KW-1133">Transmembrane helix</keyword>
<organism evidence="17 18">
    <name type="scientific">Aliidongia dinghuensis</name>
    <dbReference type="NCBI Taxonomy" id="1867774"/>
    <lineage>
        <taxon>Bacteria</taxon>
        <taxon>Pseudomonadati</taxon>
        <taxon>Pseudomonadota</taxon>
        <taxon>Alphaproteobacteria</taxon>
        <taxon>Rhodospirillales</taxon>
        <taxon>Dongiaceae</taxon>
        <taxon>Aliidongia</taxon>
    </lineage>
</organism>
<feature type="transmembrane region" description="Helical" evidence="13">
    <location>
        <begin position="369"/>
        <end position="388"/>
    </location>
</feature>
<dbReference type="InterPro" id="IPR001708">
    <property type="entry name" value="YidC/ALB3/OXA1/COX18"/>
</dbReference>
<keyword evidence="10 13" id="KW-0143">Chaperone</keyword>
<dbReference type="InterPro" id="IPR019998">
    <property type="entry name" value="Membr_insert_YidC"/>
</dbReference>
<evidence type="ECO:0000256" key="1">
    <source>
        <dbReference type="ARBA" id="ARBA00004429"/>
    </source>
</evidence>
<feature type="transmembrane region" description="Helical" evidence="13">
    <location>
        <begin position="431"/>
        <end position="452"/>
    </location>
</feature>
<keyword evidence="18" id="KW-1185">Reference proteome</keyword>
<reference evidence="17" key="1">
    <citation type="journal article" date="2014" name="Int. J. Syst. Evol. Microbiol.">
        <title>Complete genome sequence of Corynebacterium casei LMG S-19264T (=DSM 44701T), isolated from a smear-ripened cheese.</title>
        <authorList>
            <consortium name="US DOE Joint Genome Institute (JGI-PGF)"/>
            <person name="Walter F."/>
            <person name="Albersmeier A."/>
            <person name="Kalinowski J."/>
            <person name="Ruckert C."/>
        </authorList>
    </citation>
    <scope>NUCLEOTIDE SEQUENCE</scope>
    <source>
        <strain evidence="17">CGMCC 1.15725</strain>
    </source>
</reference>
<evidence type="ECO:0000259" key="16">
    <source>
        <dbReference type="Pfam" id="PF14849"/>
    </source>
</evidence>
<dbReference type="InterPro" id="IPR028055">
    <property type="entry name" value="YidC/Oxa/ALB_C"/>
</dbReference>